<accession>A0AA41YM77</accession>
<evidence type="ECO:0000313" key="2">
    <source>
        <dbReference type="Proteomes" id="UP001165679"/>
    </source>
</evidence>
<organism evidence="1 2">
    <name type="scientific">Limobrevibacterium gyesilva</name>
    <dbReference type="NCBI Taxonomy" id="2991712"/>
    <lineage>
        <taxon>Bacteria</taxon>
        <taxon>Pseudomonadati</taxon>
        <taxon>Pseudomonadota</taxon>
        <taxon>Alphaproteobacteria</taxon>
        <taxon>Acetobacterales</taxon>
        <taxon>Acetobacteraceae</taxon>
        <taxon>Limobrevibacterium</taxon>
    </lineage>
</organism>
<gene>
    <name evidence="1" type="ORF">OL599_10890</name>
</gene>
<dbReference type="AlphaFoldDB" id="A0AA41YM77"/>
<comment type="caution">
    <text evidence="1">The sequence shown here is derived from an EMBL/GenBank/DDBJ whole genome shotgun (WGS) entry which is preliminary data.</text>
</comment>
<sequence length="112" mass="11562">MHHHQIVRAGIGVAMGLATILGATGAGAKPTDLYSVAMPMADGAASGDASALVVLDAHHLGNATLAAAWQRVDASMWQTNPPPVLAAPWRRADAHAWTYQCGADCAQLPGRI</sequence>
<name>A0AA41YM77_9PROT</name>
<proteinExistence type="predicted"/>
<keyword evidence="2" id="KW-1185">Reference proteome</keyword>
<reference evidence="1" key="1">
    <citation type="submission" date="2022-09" db="EMBL/GenBank/DDBJ databases">
        <title>Rhodovastum sp. nov. RN2-1 isolated from soil in Seongnam, South Korea.</title>
        <authorList>
            <person name="Le N.T."/>
        </authorList>
    </citation>
    <scope>NUCLEOTIDE SEQUENCE</scope>
    <source>
        <strain evidence="1">RN2-1</strain>
    </source>
</reference>
<protein>
    <submittedName>
        <fullName evidence="1">Uncharacterized protein</fullName>
    </submittedName>
</protein>
<reference evidence="1" key="2">
    <citation type="submission" date="2022-10" db="EMBL/GenBank/DDBJ databases">
        <authorList>
            <person name="Trinh H.N."/>
        </authorList>
    </citation>
    <scope>NUCLEOTIDE SEQUENCE</scope>
    <source>
        <strain evidence="1">RN2-1</strain>
    </source>
</reference>
<dbReference type="EMBL" id="JAPDNT010000006">
    <property type="protein sequence ID" value="MCW3475076.1"/>
    <property type="molecule type" value="Genomic_DNA"/>
</dbReference>
<evidence type="ECO:0000313" key="1">
    <source>
        <dbReference type="EMBL" id="MCW3475076.1"/>
    </source>
</evidence>
<dbReference type="RefSeq" id="WP_264713768.1">
    <property type="nucleotide sequence ID" value="NZ_JAPDNT010000006.1"/>
</dbReference>
<dbReference type="Proteomes" id="UP001165679">
    <property type="component" value="Unassembled WGS sequence"/>
</dbReference>